<dbReference type="Proteomes" id="UP000813444">
    <property type="component" value="Unassembled WGS sequence"/>
</dbReference>
<reference evidence="2" key="1">
    <citation type="journal article" date="2021" name="Nat. Commun.">
        <title>Genetic determinants of endophytism in the Arabidopsis root mycobiome.</title>
        <authorList>
            <person name="Mesny F."/>
            <person name="Miyauchi S."/>
            <person name="Thiergart T."/>
            <person name="Pickel B."/>
            <person name="Atanasova L."/>
            <person name="Karlsson M."/>
            <person name="Huettel B."/>
            <person name="Barry K.W."/>
            <person name="Haridas S."/>
            <person name="Chen C."/>
            <person name="Bauer D."/>
            <person name="Andreopoulos W."/>
            <person name="Pangilinan J."/>
            <person name="LaButti K."/>
            <person name="Riley R."/>
            <person name="Lipzen A."/>
            <person name="Clum A."/>
            <person name="Drula E."/>
            <person name="Henrissat B."/>
            <person name="Kohler A."/>
            <person name="Grigoriev I.V."/>
            <person name="Martin F.M."/>
            <person name="Hacquard S."/>
        </authorList>
    </citation>
    <scope>NUCLEOTIDE SEQUENCE</scope>
    <source>
        <strain evidence="2">MPI-CAGE-CH-0235</strain>
    </source>
</reference>
<feature type="region of interest" description="Disordered" evidence="1">
    <location>
        <begin position="186"/>
        <end position="215"/>
    </location>
</feature>
<proteinExistence type="predicted"/>
<accession>A0A8K0SJC5</accession>
<feature type="compositionally biased region" description="Acidic residues" evidence="1">
    <location>
        <begin position="202"/>
        <end position="215"/>
    </location>
</feature>
<evidence type="ECO:0000256" key="1">
    <source>
        <dbReference type="SAM" id="MobiDB-lite"/>
    </source>
</evidence>
<comment type="caution">
    <text evidence="2">The sequence shown here is derived from an EMBL/GenBank/DDBJ whole genome shotgun (WGS) entry which is preliminary data.</text>
</comment>
<protein>
    <submittedName>
        <fullName evidence="2">Uncharacterized protein</fullName>
    </submittedName>
</protein>
<dbReference type="EMBL" id="JAGPNK010000011">
    <property type="protein sequence ID" value="KAH7311715.1"/>
    <property type="molecule type" value="Genomic_DNA"/>
</dbReference>
<evidence type="ECO:0000313" key="3">
    <source>
        <dbReference type="Proteomes" id="UP000813444"/>
    </source>
</evidence>
<dbReference type="AlphaFoldDB" id="A0A8K0SJC5"/>
<gene>
    <name evidence="2" type="ORF">B0I35DRAFT_411870</name>
</gene>
<name>A0A8K0SJC5_9HYPO</name>
<keyword evidence="3" id="KW-1185">Reference proteome</keyword>
<sequence>MNFFPQQPLVISGPIPNPPVLVYWHAVSLYQAPLLLQQQPVYITALPPAPQPVWGSPLNRQSFPFRIIFNRPSSVVCLDTWTSQAVGAPRIINDISHLSRDRGIGVARDITMYVTASGGPSITVNPSTGTVAIPQNPMRRVVLNDKVPLSEMNAAFDDVAMFGHRLVYVVSYEDLGENRITDADGRAAITDGQTGDGQGDQVGDDGPGDTANDEN</sequence>
<evidence type="ECO:0000313" key="2">
    <source>
        <dbReference type="EMBL" id="KAH7311715.1"/>
    </source>
</evidence>
<organism evidence="2 3">
    <name type="scientific">Stachybotrys elegans</name>
    <dbReference type="NCBI Taxonomy" id="80388"/>
    <lineage>
        <taxon>Eukaryota</taxon>
        <taxon>Fungi</taxon>
        <taxon>Dikarya</taxon>
        <taxon>Ascomycota</taxon>
        <taxon>Pezizomycotina</taxon>
        <taxon>Sordariomycetes</taxon>
        <taxon>Hypocreomycetidae</taxon>
        <taxon>Hypocreales</taxon>
        <taxon>Stachybotryaceae</taxon>
        <taxon>Stachybotrys</taxon>
    </lineage>
</organism>